<accession>A0AAE1XSA8</accession>
<dbReference type="AlphaFoldDB" id="A0AAE1XSA8"/>
<organism evidence="3 4">
    <name type="scientific">Sesamum alatum</name>
    <dbReference type="NCBI Taxonomy" id="300844"/>
    <lineage>
        <taxon>Eukaryota</taxon>
        <taxon>Viridiplantae</taxon>
        <taxon>Streptophyta</taxon>
        <taxon>Embryophyta</taxon>
        <taxon>Tracheophyta</taxon>
        <taxon>Spermatophyta</taxon>
        <taxon>Magnoliopsida</taxon>
        <taxon>eudicotyledons</taxon>
        <taxon>Gunneridae</taxon>
        <taxon>Pentapetalae</taxon>
        <taxon>asterids</taxon>
        <taxon>lamiids</taxon>
        <taxon>Lamiales</taxon>
        <taxon>Pedaliaceae</taxon>
        <taxon>Sesamum</taxon>
    </lineage>
</organism>
<comment type="caution">
    <text evidence="3">The sequence shown here is derived from an EMBL/GenBank/DDBJ whole genome shotgun (WGS) entry which is preliminary data.</text>
</comment>
<keyword evidence="1" id="KW-0175">Coiled coil</keyword>
<evidence type="ECO:0000313" key="4">
    <source>
        <dbReference type="Proteomes" id="UP001293254"/>
    </source>
</evidence>
<evidence type="ECO:0000313" key="3">
    <source>
        <dbReference type="EMBL" id="KAK4417150.1"/>
    </source>
</evidence>
<name>A0AAE1XSA8_9LAMI</name>
<proteinExistence type="predicted"/>
<feature type="coiled-coil region" evidence="1">
    <location>
        <begin position="182"/>
        <end position="209"/>
    </location>
</feature>
<reference evidence="3" key="1">
    <citation type="submission" date="2020-06" db="EMBL/GenBank/DDBJ databases">
        <authorList>
            <person name="Li T."/>
            <person name="Hu X."/>
            <person name="Zhang T."/>
            <person name="Song X."/>
            <person name="Zhang H."/>
            <person name="Dai N."/>
            <person name="Sheng W."/>
            <person name="Hou X."/>
            <person name="Wei L."/>
        </authorList>
    </citation>
    <scope>NUCLEOTIDE SEQUENCE</scope>
    <source>
        <strain evidence="3">3651</strain>
        <tissue evidence="3">Leaf</tissue>
    </source>
</reference>
<evidence type="ECO:0000256" key="2">
    <source>
        <dbReference type="SAM" id="MobiDB-lite"/>
    </source>
</evidence>
<evidence type="ECO:0000256" key="1">
    <source>
        <dbReference type="SAM" id="Coils"/>
    </source>
</evidence>
<keyword evidence="4" id="KW-1185">Reference proteome</keyword>
<feature type="compositionally biased region" description="Basic residues" evidence="2">
    <location>
        <begin position="114"/>
        <end position="123"/>
    </location>
</feature>
<feature type="compositionally biased region" description="Polar residues" evidence="2">
    <location>
        <begin position="28"/>
        <end position="37"/>
    </location>
</feature>
<reference evidence="3" key="2">
    <citation type="journal article" date="2024" name="Plant">
        <title>Genomic evolution and insights into agronomic trait innovations of Sesamum species.</title>
        <authorList>
            <person name="Miao H."/>
            <person name="Wang L."/>
            <person name="Qu L."/>
            <person name="Liu H."/>
            <person name="Sun Y."/>
            <person name="Le M."/>
            <person name="Wang Q."/>
            <person name="Wei S."/>
            <person name="Zheng Y."/>
            <person name="Lin W."/>
            <person name="Duan Y."/>
            <person name="Cao H."/>
            <person name="Xiong S."/>
            <person name="Wang X."/>
            <person name="Wei L."/>
            <person name="Li C."/>
            <person name="Ma Q."/>
            <person name="Ju M."/>
            <person name="Zhao R."/>
            <person name="Li G."/>
            <person name="Mu C."/>
            <person name="Tian Q."/>
            <person name="Mei H."/>
            <person name="Zhang T."/>
            <person name="Gao T."/>
            <person name="Zhang H."/>
        </authorList>
    </citation>
    <scope>NUCLEOTIDE SEQUENCE</scope>
    <source>
        <strain evidence="3">3651</strain>
    </source>
</reference>
<gene>
    <name evidence="3" type="ORF">Salat_2540600</name>
</gene>
<dbReference type="EMBL" id="JACGWO010000010">
    <property type="protein sequence ID" value="KAK4417150.1"/>
    <property type="molecule type" value="Genomic_DNA"/>
</dbReference>
<sequence length="326" mass="35946">MNSRTLNRTWALRGTFSQHIVDKFEGIESSSSATPSTEKCIEGLALTKSNQASTTPEATPEPTPEPVEVERGTTRPPTPTPESHPLSKAGSASGSRGTKVESIIKGADVGPSGSKKRKRKHNHKSNDSNSSKPSKKRQDSLELFKVILCNRHQALLAKKSHTKASTFGNNLSLKCFVFWEDKKVLVAENTMLKSEVETLKEQIAEAKASKEGDKKGFKRAQAKGFDYRLTEDHARYLGSDDHKALLAAIHVEGARDFLKFVFGIALEMKNARSTLDAFELCHSQIKTFGGFVEGFDQNWLDPTLDAKLYIPNVADPIPADKNEFLC</sequence>
<protein>
    <submittedName>
        <fullName evidence="3">Uncharacterized protein</fullName>
    </submittedName>
</protein>
<feature type="region of interest" description="Disordered" evidence="2">
    <location>
        <begin position="27"/>
        <end position="138"/>
    </location>
</feature>
<dbReference type="Proteomes" id="UP001293254">
    <property type="component" value="Unassembled WGS sequence"/>
</dbReference>